<evidence type="ECO:0000256" key="5">
    <source>
        <dbReference type="ARBA" id="ARBA00022670"/>
    </source>
</evidence>
<dbReference type="Pfam" id="PF01781">
    <property type="entry name" value="Ribosomal_L38e"/>
    <property type="match status" value="1"/>
</dbReference>
<evidence type="ECO:0000256" key="7">
    <source>
        <dbReference type="ARBA" id="ARBA00022801"/>
    </source>
</evidence>
<feature type="region of interest" description="Disordered" evidence="13">
    <location>
        <begin position="22"/>
        <end position="81"/>
    </location>
</feature>
<dbReference type="Pfam" id="PF00557">
    <property type="entry name" value="Peptidase_M24"/>
    <property type="match status" value="1"/>
</dbReference>
<protein>
    <recommendedName>
        <fullName evidence="10">Methionine aminopeptidase 2</fullName>
        <shortName evidence="10">MAP 2</shortName>
        <shortName evidence="10">MetAP 2</shortName>
        <ecNumber evidence="10">3.4.11.18</ecNumber>
    </recommendedName>
    <alternativeName>
        <fullName evidence="10">Peptidase M</fullName>
    </alternativeName>
</protein>
<feature type="domain" description="Peptidase M24" evidence="14">
    <location>
        <begin position="220"/>
        <end position="416"/>
    </location>
</feature>
<dbReference type="PROSITE" id="PS01202">
    <property type="entry name" value="MAP_2"/>
    <property type="match status" value="1"/>
</dbReference>
<gene>
    <name evidence="15" type="ORF">NCGR_LOCUS48212</name>
</gene>
<dbReference type="GO" id="GO:0070006">
    <property type="term" value="F:metalloaminopeptidase activity"/>
    <property type="evidence" value="ECO:0007669"/>
    <property type="project" value="UniProtKB-UniRule"/>
</dbReference>
<dbReference type="InterPro" id="IPR001714">
    <property type="entry name" value="Pept_M24_MAP"/>
</dbReference>
<feature type="binding site" evidence="10">
    <location>
        <position position="302"/>
    </location>
    <ligand>
        <name>a divalent metal cation</name>
        <dbReference type="ChEBI" id="CHEBI:60240"/>
        <label>1</label>
    </ligand>
</feature>
<dbReference type="SUPFAM" id="SSF46785">
    <property type="entry name" value="Winged helix' DNA-binding domain"/>
    <property type="match status" value="1"/>
</dbReference>
<dbReference type="InterPro" id="IPR050247">
    <property type="entry name" value="Met_Aminopeptidase_Type2"/>
</dbReference>
<feature type="compositionally biased region" description="Low complexity" evidence="13">
    <location>
        <begin position="178"/>
        <end position="189"/>
    </location>
</feature>
<proteinExistence type="inferred from homology"/>
<evidence type="ECO:0000256" key="11">
    <source>
        <dbReference type="RuleBase" id="RU003445"/>
    </source>
</evidence>
<evidence type="ECO:0000256" key="12">
    <source>
        <dbReference type="RuleBase" id="RU003653"/>
    </source>
</evidence>
<comment type="similarity">
    <text evidence="3 11">Belongs to the eukaryotic ribosomal protein eL38 family.</text>
</comment>
<dbReference type="Gene3D" id="3.30.720.90">
    <property type="match status" value="1"/>
</dbReference>
<dbReference type="InterPro" id="IPR002675">
    <property type="entry name" value="Ribosomal_eL38"/>
</dbReference>
<name>A0A811R4C4_9POAL</name>
<dbReference type="FunFam" id="3.30.720.90:FF:000001">
    <property type="entry name" value="60S ribosomal protein L38"/>
    <property type="match status" value="1"/>
</dbReference>
<comment type="cofactor">
    <cofactor evidence="2">
        <name>Fe(2+)</name>
        <dbReference type="ChEBI" id="CHEBI:29033"/>
    </cofactor>
</comment>
<dbReference type="InterPro" id="IPR038464">
    <property type="entry name" value="Ribosomal_eL38_sf"/>
</dbReference>
<evidence type="ECO:0000313" key="15">
    <source>
        <dbReference type="EMBL" id="CAD6264907.1"/>
    </source>
</evidence>
<comment type="caution">
    <text evidence="10">Lacks conserved residue(s) required for the propagation of feature annotation.</text>
</comment>
<dbReference type="GO" id="GO:0003735">
    <property type="term" value="F:structural constituent of ribosome"/>
    <property type="evidence" value="ECO:0007669"/>
    <property type="project" value="InterPro"/>
</dbReference>
<keyword evidence="4 10" id="KW-0031">Aminopeptidase</keyword>
<dbReference type="EC" id="3.4.11.18" evidence="10"/>
<evidence type="ECO:0000256" key="3">
    <source>
        <dbReference type="ARBA" id="ARBA00007803"/>
    </source>
</evidence>
<dbReference type="InterPro" id="IPR036005">
    <property type="entry name" value="Creatinase/aminopeptidase-like"/>
</dbReference>
<reference evidence="15" key="1">
    <citation type="submission" date="2020-10" db="EMBL/GenBank/DDBJ databases">
        <authorList>
            <person name="Han B."/>
            <person name="Lu T."/>
            <person name="Zhao Q."/>
            <person name="Huang X."/>
            <person name="Zhao Y."/>
        </authorList>
    </citation>
    <scope>NUCLEOTIDE SEQUENCE</scope>
</reference>
<dbReference type="GO" id="GO:0046872">
    <property type="term" value="F:metal ion binding"/>
    <property type="evidence" value="ECO:0007669"/>
    <property type="project" value="UniProtKB-UniRule"/>
</dbReference>
<keyword evidence="16" id="KW-1185">Reference proteome</keyword>
<dbReference type="AlphaFoldDB" id="A0A811R4C4"/>
<evidence type="ECO:0000256" key="8">
    <source>
        <dbReference type="ARBA" id="ARBA00022980"/>
    </source>
</evidence>
<keyword evidence="10" id="KW-0963">Cytoplasm</keyword>
<accession>A0A811R4C4</accession>
<evidence type="ECO:0000256" key="13">
    <source>
        <dbReference type="SAM" id="MobiDB-lite"/>
    </source>
</evidence>
<comment type="cofactor">
    <cofactor evidence="10">
        <name>Co(2+)</name>
        <dbReference type="ChEBI" id="CHEBI:48828"/>
    </cofactor>
    <cofactor evidence="10">
        <name>Zn(2+)</name>
        <dbReference type="ChEBI" id="CHEBI:29105"/>
    </cofactor>
    <cofactor evidence="10">
        <name>Mn(2+)</name>
        <dbReference type="ChEBI" id="CHEBI:29035"/>
    </cofactor>
    <cofactor evidence="10">
        <name>Fe(2+)</name>
        <dbReference type="ChEBI" id="CHEBI:29033"/>
    </cofactor>
    <text evidence="10">Binds 2 divalent metal cations per subunit. Has a high-affinity and a low affinity metal-binding site. The true nature of the physiological cofactor is under debate. The enzyme is active with cobalt, zinc, manganese or divalent iron ions. Most likely, methionine aminopeptidases function as mononuclear Fe(2+)-metalloproteases under physiological conditions, and the catalytically relevant metal-binding site has been assigned to the histidine-containing high-affinity site.</text>
</comment>
<dbReference type="GO" id="GO:0005737">
    <property type="term" value="C:cytoplasm"/>
    <property type="evidence" value="ECO:0007669"/>
    <property type="project" value="UniProtKB-SubCell"/>
</dbReference>
<dbReference type="PANTHER" id="PTHR45777">
    <property type="entry name" value="METHIONINE AMINOPEPTIDASE 2"/>
    <property type="match status" value="1"/>
</dbReference>
<dbReference type="InterPro" id="IPR000994">
    <property type="entry name" value="Pept_M24"/>
</dbReference>
<comment type="catalytic activity">
    <reaction evidence="1 10 12">
        <text>Release of N-terminal amino acids, preferentially methionine, from peptides and arylamides.</text>
        <dbReference type="EC" id="3.4.11.18"/>
    </reaction>
</comment>
<dbReference type="PRINTS" id="PR00599">
    <property type="entry name" value="MAPEPTIDASE"/>
</dbReference>
<dbReference type="CDD" id="cd01088">
    <property type="entry name" value="MetAP2"/>
    <property type="match status" value="1"/>
</dbReference>
<feature type="binding site" evidence="10">
    <location>
        <position position="390"/>
    </location>
    <ligand>
        <name>substrate</name>
    </ligand>
</feature>
<dbReference type="GO" id="GO:0004239">
    <property type="term" value="F:initiator methionyl aminopeptidase activity"/>
    <property type="evidence" value="ECO:0007669"/>
    <property type="project" value="UniProtKB-UniRule"/>
</dbReference>
<feature type="compositionally biased region" description="Acidic residues" evidence="13">
    <location>
        <begin position="130"/>
        <end position="142"/>
    </location>
</feature>
<dbReference type="GO" id="GO:0005840">
    <property type="term" value="C:ribosome"/>
    <property type="evidence" value="ECO:0007669"/>
    <property type="project" value="UniProtKB-KW"/>
</dbReference>
<evidence type="ECO:0000256" key="2">
    <source>
        <dbReference type="ARBA" id="ARBA00001954"/>
    </source>
</evidence>
<comment type="similarity">
    <text evidence="10">Belongs to the peptidase M24A family. Methionine aminopeptidase eukaryotic type 2 subfamily.</text>
</comment>
<dbReference type="SUPFAM" id="SSF55920">
    <property type="entry name" value="Creatinase/aminopeptidase"/>
    <property type="match status" value="1"/>
</dbReference>
<keyword evidence="7 10" id="KW-0378">Hydrolase</keyword>
<feature type="compositionally biased region" description="Basic residues" evidence="13">
    <location>
        <begin position="151"/>
        <end position="164"/>
    </location>
</feature>
<evidence type="ECO:0000256" key="10">
    <source>
        <dbReference type="HAMAP-Rule" id="MF_03175"/>
    </source>
</evidence>
<evidence type="ECO:0000256" key="4">
    <source>
        <dbReference type="ARBA" id="ARBA00022438"/>
    </source>
</evidence>
<dbReference type="PANTHER" id="PTHR45777:SF6">
    <property type="entry name" value="METHIONINE AMINOPEPTIDASE 2"/>
    <property type="match status" value="1"/>
</dbReference>
<feature type="binding site" evidence="10">
    <location>
        <position position="282"/>
    </location>
    <ligand>
        <name>substrate</name>
    </ligand>
</feature>
<dbReference type="Gene3D" id="3.90.230.10">
    <property type="entry name" value="Creatinase/methionine aminopeptidase superfamily"/>
    <property type="match status" value="1"/>
</dbReference>
<dbReference type="HAMAP" id="MF_03175">
    <property type="entry name" value="MetAP_2_euk"/>
    <property type="match status" value="1"/>
</dbReference>
<keyword evidence="9 11" id="KW-0687">Ribonucleoprotein</keyword>
<evidence type="ECO:0000256" key="9">
    <source>
        <dbReference type="ARBA" id="ARBA00023274"/>
    </source>
</evidence>
<dbReference type="InterPro" id="IPR002468">
    <property type="entry name" value="Pept_M24A_MAP2"/>
</dbReference>
<feature type="binding site" evidence="10">
    <location>
        <position position="415"/>
    </location>
    <ligand>
        <name>a divalent metal cation</name>
        <dbReference type="ChEBI" id="CHEBI:60240"/>
        <label>2</label>
        <note>catalytic</note>
    </ligand>
</feature>
<dbReference type="NCBIfam" id="TIGR00501">
    <property type="entry name" value="met_pdase_II"/>
    <property type="match status" value="1"/>
</dbReference>
<comment type="function">
    <text evidence="10 12">Cotranslationally removes the N-terminal methionine from nascent proteins. The N-terminal methionine is often cleaved when the second residue in the primary sequence is small and uncharged (Met-Ala-, Cys, Gly, Pro, Ser, Thr, or Val).</text>
</comment>
<dbReference type="GO" id="GO:0006412">
    <property type="term" value="P:translation"/>
    <property type="evidence" value="ECO:0007669"/>
    <property type="project" value="InterPro"/>
</dbReference>
<dbReference type="Proteomes" id="UP000604825">
    <property type="component" value="Unassembled WGS sequence"/>
</dbReference>
<feature type="compositionally biased region" description="Polar residues" evidence="13">
    <location>
        <begin position="22"/>
        <end position="36"/>
    </location>
</feature>
<dbReference type="InterPro" id="IPR036390">
    <property type="entry name" value="WH_DNA-bd_sf"/>
</dbReference>
<evidence type="ECO:0000256" key="1">
    <source>
        <dbReference type="ARBA" id="ARBA00000294"/>
    </source>
</evidence>
<evidence type="ECO:0000259" key="14">
    <source>
        <dbReference type="Pfam" id="PF00557"/>
    </source>
</evidence>
<keyword evidence="5 10" id="KW-0645">Protease</keyword>
<comment type="subcellular location">
    <subcellularLocation>
        <location evidence="10">Cytoplasm</location>
    </subcellularLocation>
</comment>
<sequence length="561" mass="62470">MGKRKRMKPSVVAVQAQIQLLPSRRSSNRAVTSSSGRLARSAAEPPAPTPPFIDEQQAVGRDRRSSRGLEPGGRFEPSLEIYNMAAVDTATKEMEALHVGQNEETKADLIKEGKTANSNGVVPAAQSSPPEDDDEAQADDPSQDGAPEAAKKKKKKNKSKKKKGPLQQTDPPSIPVDEFFPSGEFPEGEIQQYKDDNLWRTTSEEKRELERLQKPMYNSVRRAAEVHRQVRKYMRSIIKPGMLMIDLCETLENMVRKLIKENGLQAGIAFPTGCSLNWVAAHWTPNAGDKTVLQYDDVMKLDFGTHIDGYIVDCAFTVAFNPMYDPLLQATRDATNTGIKEAGIDARLCDVGAAIQEVMESYEVEINGKVFQVKSIRNINGHSIGPYQIHGGKSVPSVKGGEQTKMEEGEFYAIETFGSTGRGFVQEDLECSHYMKNFDVGHVPLRVAKAKKLLGTINNNFGTLAFCRRYLDRLGETKYLLALKNLCDSGIIQPKQIHEIKDFLLTARRKDARSVKIKRSKDVVKFKVRCSKYLYTLCVFDAEKANKLKQSLPPGLSVQEV</sequence>
<evidence type="ECO:0000256" key="6">
    <source>
        <dbReference type="ARBA" id="ARBA00022723"/>
    </source>
</evidence>
<dbReference type="EMBL" id="CAJGYO010000013">
    <property type="protein sequence ID" value="CAD6264907.1"/>
    <property type="molecule type" value="Genomic_DNA"/>
</dbReference>
<dbReference type="GO" id="GO:0006508">
    <property type="term" value="P:proteolysis"/>
    <property type="evidence" value="ECO:0007669"/>
    <property type="project" value="UniProtKB-KW"/>
</dbReference>
<feature type="binding site" evidence="10">
    <location>
        <position position="313"/>
    </location>
    <ligand>
        <name>a divalent metal cation</name>
        <dbReference type="ChEBI" id="CHEBI:60240"/>
        <label>2</label>
        <note>catalytic</note>
    </ligand>
</feature>
<dbReference type="OrthoDB" id="7848262at2759"/>
<organism evidence="15 16">
    <name type="scientific">Miscanthus lutarioriparius</name>
    <dbReference type="NCBI Taxonomy" id="422564"/>
    <lineage>
        <taxon>Eukaryota</taxon>
        <taxon>Viridiplantae</taxon>
        <taxon>Streptophyta</taxon>
        <taxon>Embryophyta</taxon>
        <taxon>Tracheophyta</taxon>
        <taxon>Spermatophyta</taxon>
        <taxon>Magnoliopsida</taxon>
        <taxon>Liliopsida</taxon>
        <taxon>Poales</taxon>
        <taxon>Poaceae</taxon>
        <taxon>PACMAD clade</taxon>
        <taxon>Panicoideae</taxon>
        <taxon>Andropogonodae</taxon>
        <taxon>Andropogoneae</taxon>
        <taxon>Saccharinae</taxon>
        <taxon>Miscanthus</taxon>
    </lineage>
</organism>
<keyword evidence="8 11" id="KW-0689">Ribosomal protein</keyword>
<feature type="binding site" evidence="10">
    <location>
        <position position="382"/>
    </location>
    <ligand>
        <name>a divalent metal cation</name>
        <dbReference type="ChEBI" id="CHEBI:60240"/>
        <label>2</label>
        <note>catalytic</note>
    </ligand>
</feature>
<keyword evidence="6 10" id="KW-0479">Metal-binding</keyword>
<feature type="binding site" evidence="10">
    <location>
        <position position="313"/>
    </location>
    <ligand>
        <name>a divalent metal cation</name>
        <dbReference type="ChEBI" id="CHEBI:60240"/>
        <label>1</label>
    </ligand>
</feature>
<evidence type="ECO:0000313" key="16">
    <source>
        <dbReference type="Proteomes" id="UP000604825"/>
    </source>
</evidence>
<feature type="region of interest" description="Disordered" evidence="13">
    <location>
        <begin position="114"/>
        <end position="198"/>
    </location>
</feature>
<dbReference type="FunFam" id="3.90.230.10:FF:000003">
    <property type="entry name" value="Methionine aminopeptidase 2"/>
    <property type="match status" value="1"/>
</dbReference>
<dbReference type="GO" id="GO:1990904">
    <property type="term" value="C:ribonucleoprotein complex"/>
    <property type="evidence" value="ECO:0007669"/>
    <property type="project" value="UniProtKB-KW"/>
</dbReference>
<comment type="caution">
    <text evidence="15">The sequence shown here is derived from an EMBL/GenBank/DDBJ whole genome shotgun (WGS) entry which is preliminary data.</text>
</comment>
<dbReference type="InterPro" id="IPR018349">
    <property type="entry name" value="Pept_M24A_MAP2_BS"/>
</dbReference>